<dbReference type="SUPFAM" id="SSF51182">
    <property type="entry name" value="RmlC-like cupins"/>
    <property type="match status" value="1"/>
</dbReference>
<feature type="region of interest" description="Disordered" evidence="1">
    <location>
        <begin position="123"/>
        <end position="148"/>
    </location>
</feature>
<proteinExistence type="predicted"/>
<dbReference type="InterPro" id="IPR011051">
    <property type="entry name" value="RmlC_Cupin_sf"/>
</dbReference>
<comment type="caution">
    <text evidence="2">The sequence shown here is derived from an EMBL/GenBank/DDBJ whole genome shotgun (WGS) entry which is preliminary data.</text>
</comment>
<dbReference type="AlphaFoldDB" id="A0A3M2LV84"/>
<feature type="region of interest" description="Disordered" evidence="1">
    <location>
        <begin position="1"/>
        <end position="22"/>
    </location>
</feature>
<dbReference type="Gene3D" id="2.60.120.10">
    <property type="entry name" value="Jelly Rolls"/>
    <property type="match status" value="1"/>
</dbReference>
<dbReference type="Proteomes" id="UP000278673">
    <property type="component" value="Unassembled WGS sequence"/>
</dbReference>
<protein>
    <submittedName>
        <fullName evidence="2">Cupin domain-containing protein</fullName>
    </submittedName>
</protein>
<dbReference type="InterPro" id="IPR014710">
    <property type="entry name" value="RmlC-like_jellyroll"/>
</dbReference>
<evidence type="ECO:0000313" key="3">
    <source>
        <dbReference type="Proteomes" id="UP000278673"/>
    </source>
</evidence>
<feature type="compositionally biased region" description="Basic and acidic residues" evidence="1">
    <location>
        <begin position="136"/>
        <end position="148"/>
    </location>
</feature>
<evidence type="ECO:0000313" key="2">
    <source>
        <dbReference type="EMBL" id="RMI41132.1"/>
    </source>
</evidence>
<reference evidence="2 3" key="1">
    <citation type="submission" date="2018-10" db="EMBL/GenBank/DDBJ databases">
        <title>Isolation, diversity and antifungal activity of actinobacteria from wheat.</title>
        <authorList>
            <person name="Han C."/>
        </authorList>
    </citation>
    <scope>NUCLEOTIDE SEQUENCE [LARGE SCALE GENOMIC DNA]</scope>
    <source>
        <strain evidence="2 3">NEAU-YY642</strain>
    </source>
</reference>
<evidence type="ECO:0000256" key="1">
    <source>
        <dbReference type="SAM" id="MobiDB-lite"/>
    </source>
</evidence>
<accession>A0A3M2LV84</accession>
<name>A0A3M2LV84_9ACTN</name>
<keyword evidence="3" id="KW-1185">Reference proteome</keyword>
<organism evidence="2 3">
    <name type="scientific">Streptomyces triticirhizae</name>
    <dbReference type="NCBI Taxonomy" id="2483353"/>
    <lineage>
        <taxon>Bacteria</taxon>
        <taxon>Bacillati</taxon>
        <taxon>Actinomycetota</taxon>
        <taxon>Actinomycetes</taxon>
        <taxon>Kitasatosporales</taxon>
        <taxon>Streptomycetaceae</taxon>
        <taxon>Streptomyces</taxon>
    </lineage>
</organism>
<dbReference type="RefSeq" id="WP_122183754.1">
    <property type="nucleotide sequence ID" value="NZ_RFFJ01000049.1"/>
</dbReference>
<sequence length="148" mass="15913">MTTPSSPQCPFAAENTEAPPEGPWEELGAALSLDNDHVKAWVERVPPGESRPLHTHRKPWATVVLSGAKVRSVDARGETIAEGELPTHAILFNPAEAPLCHQMFNIGDTELVMVGIQLEHAPPTREAAEVETPEVEPSKVDKTEAAAA</sequence>
<gene>
    <name evidence="2" type="ORF">EBN88_11590</name>
</gene>
<dbReference type="EMBL" id="RFFJ01000049">
    <property type="protein sequence ID" value="RMI41132.1"/>
    <property type="molecule type" value="Genomic_DNA"/>
</dbReference>